<reference evidence="1 2" key="1">
    <citation type="journal article" date="2024" name="Insects">
        <title>An Improved Chromosome-Level Genome Assembly of the Firefly Pyrocoelia pectoralis.</title>
        <authorList>
            <person name="Fu X."/>
            <person name="Meyer-Rochow V.B."/>
            <person name="Ballantyne L."/>
            <person name="Zhu X."/>
        </authorList>
    </citation>
    <scope>NUCLEOTIDE SEQUENCE [LARGE SCALE GENOMIC DNA]</scope>
    <source>
        <strain evidence="1">XCY_ONT2</strain>
    </source>
</reference>
<evidence type="ECO:0000313" key="2">
    <source>
        <dbReference type="Proteomes" id="UP001329430"/>
    </source>
</evidence>
<dbReference type="Proteomes" id="UP001329430">
    <property type="component" value="Chromosome 2"/>
</dbReference>
<dbReference type="PANTHER" id="PTHR10773:SF19">
    <property type="match status" value="1"/>
</dbReference>
<sequence length="99" mass="12085">MRPPCGEKCRLGCSQKIMDSERQEIFLNYWKLANLQLQREFITRHTDVIKPKYRYSSTQNFRNLNSAFYFQLNNNRIRVCKFFLRQHWISMTGQFGPHY</sequence>
<proteinExistence type="predicted"/>
<accession>A0AAN7VMP4</accession>
<comment type="caution">
    <text evidence="1">The sequence shown here is derived from an EMBL/GenBank/DDBJ whole genome shotgun (WGS) entry which is preliminary data.</text>
</comment>
<gene>
    <name evidence="1" type="ORF">RI129_002833</name>
</gene>
<evidence type="ECO:0000313" key="1">
    <source>
        <dbReference type="EMBL" id="KAK5647941.1"/>
    </source>
</evidence>
<organism evidence="1 2">
    <name type="scientific">Pyrocoelia pectoralis</name>
    <dbReference type="NCBI Taxonomy" id="417401"/>
    <lineage>
        <taxon>Eukaryota</taxon>
        <taxon>Metazoa</taxon>
        <taxon>Ecdysozoa</taxon>
        <taxon>Arthropoda</taxon>
        <taxon>Hexapoda</taxon>
        <taxon>Insecta</taxon>
        <taxon>Pterygota</taxon>
        <taxon>Neoptera</taxon>
        <taxon>Endopterygota</taxon>
        <taxon>Coleoptera</taxon>
        <taxon>Polyphaga</taxon>
        <taxon>Elateriformia</taxon>
        <taxon>Elateroidea</taxon>
        <taxon>Lampyridae</taxon>
        <taxon>Lampyrinae</taxon>
        <taxon>Pyrocoelia</taxon>
    </lineage>
</organism>
<dbReference type="PANTHER" id="PTHR10773">
    <property type="entry name" value="DNA-DIRECTED RNA POLYMERASES I, II, AND III SUBUNIT RPABC2"/>
    <property type="match status" value="1"/>
</dbReference>
<protein>
    <submittedName>
        <fullName evidence="1">Uncharacterized protein</fullName>
    </submittedName>
</protein>
<keyword evidence="2" id="KW-1185">Reference proteome</keyword>
<dbReference type="AlphaFoldDB" id="A0AAN7VMP4"/>
<name>A0AAN7VMP4_9COLE</name>
<dbReference type="EMBL" id="JAVRBK010000002">
    <property type="protein sequence ID" value="KAK5647941.1"/>
    <property type="molecule type" value="Genomic_DNA"/>
</dbReference>